<sequence>MQVMLRFRQGPAQIRTPPASFLLVPSDPTGRHHLVILWIPIRLLRLRLRLQNLRTTGSDDARLWSVEHNWLAAAGSTLSTGRDWHVLPFFRPWPGLDPARLAAASCPLSAPRLRFCSFCSRPLCNGFKTDSPALPREHCPKSCLMRFLFLRLLPRPAYPVRRFSGINQKPSVWHPAACSSRLAHRPTGLADISVRSCPSHRYTEHTPRQHTNTGQGKTHTLCAHSSTPMS</sequence>
<name>A0A3S5CSK0_9PLAT</name>
<gene>
    <name evidence="2" type="ORF">PXEA_LOCUS26508</name>
</gene>
<keyword evidence="3" id="KW-1185">Reference proteome</keyword>
<comment type="caution">
    <text evidence="2">The sequence shown here is derived from an EMBL/GenBank/DDBJ whole genome shotgun (WGS) entry which is preliminary data.</text>
</comment>
<feature type="compositionally biased region" description="Polar residues" evidence="1">
    <location>
        <begin position="209"/>
        <end position="230"/>
    </location>
</feature>
<dbReference type="Proteomes" id="UP000784294">
    <property type="component" value="Unassembled WGS sequence"/>
</dbReference>
<organism evidence="2 3">
    <name type="scientific">Protopolystoma xenopodis</name>
    <dbReference type="NCBI Taxonomy" id="117903"/>
    <lineage>
        <taxon>Eukaryota</taxon>
        <taxon>Metazoa</taxon>
        <taxon>Spiralia</taxon>
        <taxon>Lophotrochozoa</taxon>
        <taxon>Platyhelminthes</taxon>
        <taxon>Monogenea</taxon>
        <taxon>Polyopisthocotylea</taxon>
        <taxon>Polystomatidea</taxon>
        <taxon>Polystomatidae</taxon>
        <taxon>Protopolystoma</taxon>
    </lineage>
</organism>
<dbReference type="EMBL" id="CAAALY010245121">
    <property type="protein sequence ID" value="VEL33068.1"/>
    <property type="molecule type" value="Genomic_DNA"/>
</dbReference>
<protein>
    <submittedName>
        <fullName evidence="2">Uncharacterized protein</fullName>
    </submittedName>
</protein>
<evidence type="ECO:0000313" key="2">
    <source>
        <dbReference type="EMBL" id="VEL33068.1"/>
    </source>
</evidence>
<evidence type="ECO:0000313" key="3">
    <source>
        <dbReference type="Proteomes" id="UP000784294"/>
    </source>
</evidence>
<dbReference type="AlphaFoldDB" id="A0A3S5CSK0"/>
<reference evidence="2" key="1">
    <citation type="submission" date="2018-11" db="EMBL/GenBank/DDBJ databases">
        <authorList>
            <consortium name="Pathogen Informatics"/>
        </authorList>
    </citation>
    <scope>NUCLEOTIDE SEQUENCE</scope>
</reference>
<proteinExistence type="predicted"/>
<evidence type="ECO:0000256" key="1">
    <source>
        <dbReference type="SAM" id="MobiDB-lite"/>
    </source>
</evidence>
<feature type="region of interest" description="Disordered" evidence="1">
    <location>
        <begin position="201"/>
        <end position="230"/>
    </location>
</feature>
<accession>A0A3S5CSK0</accession>